<evidence type="ECO:0008006" key="4">
    <source>
        <dbReference type="Google" id="ProtNLM"/>
    </source>
</evidence>
<keyword evidence="3" id="KW-1185">Reference proteome</keyword>
<feature type="chain" id="PRO_5012073518" description="Beta-glucuronidase" evidence="1">
    <location>
        <begin position="21"/>
        <end position="266"/>
    </location>
</feature>
<reference evidence="2 3" key="1">
    <citation type="submission" date="2016-02" db="EMBL/GenBank/DDBJ databases">
        <title>Genome analysis of coral dinoflagellate symbionts highlights evolutionary adaptations to a symbiotic lifestyle.</title>
        <authorList>
            <person name="Aranda M."/>
            <person name="Li Y."/>
            <person name="Liew Y.J."/>
            <person name="Baumgarten S."/>
            <person name="Simakov O."/>
            <person name="Wilson M."/>
            <person name="Piel J."/>
            <person name="Ashoor H."/>
            <person name="Bougouffa S."/>
            <person name="Bajic V.B."/>
            <person name="Ryu T."/>
            <person name="Ravasi T."/>
            <person name="Bayer T."/>
            <person name="Micklem G."/>
            <person name="Kim H."/>
            <person name="Bhak J."/>
            <person name="Lajeunesse T.C."/>
            <person name="Voolstra C.R."/>
        </authorList>
    </citation>
    <scope>NUCLEOTIDE SEQUENCE [LARGE SCALE GENOMIC DNA]</scope>
    <source>
        <strain evidence="2 3">CCMP2467</strain>
    </source>
</reference>
<dbReference type="InterPro" id="IPR017853">
    <property type="entry name" value="GH"/>
</dbReference>
<sequence length="266" mass="29448">MDVGRKLGALALLLLQIGGAVVVTVDKSSRQLLVDGQRFFGRGVCYNPVPVGEAYGDWLGADETAQSIWTRDLDLMAAMNVNLVREYFVLYSGILVAVTVDYPEALAVVARYKSHPAILLWGFGNEKNFQASTAAARANHMAYVEEAANAIHQALRALELTQDSYLSKYFELEASYPNAMDVWCLNLYRGWLGGLLWRSNLPMLISEYGADAWDGYNQYGGQDAPTGRLFRLPRTDALVSLATELRDWRDVVAGGLASWELLQDKA</sequence>
<keyword evidence="1" id="KW-0732">Signal</keyword>
<protein>
    <recommendedName>
        <fullName evidence="4">Beta-glucuronidase</fullName>
    </recommendedName>
</protein>
<evidence type="ECO:0000313" key="2">
    <source>
        <dbReference type="EMBL" id="OLP84482.1"/>
    </source>
</evidence>
<comment type="caution">
    <text evidence="2">The sequence shown here is derived from an EMBL/GenBank/DDBJ whole genome shotgun (WGS) entry which is preliminary data.</text>
</comment>
<evidence type="ECO:0000313" key="3">
    <source>
        <dbReference type="Proteomes" id="UP000186817"/>
    </source>
</evidence>
<accession>A0A1Q9CNH7</accession>
<dbReference type="Gene3D" id="3.20.20.80">
    <property type="entry name" value="Glycosidases"/>
    <property type="match status" value="2"/>
</dbReference>
<dbReference type="SUPFAM" id="SSF51445">
    <property type="entry name" value="(Trans)glycosidases"/>
    <property type="match status" value="1"/>
</dbReference>
<gene>
    <name evidence="2" type="ORF">AK812_SmicGene34644</name>
</gene>
<proteinExistence type="predicted"/>
<name>A0A1Q9CNH7_SYMMI</name>
<evidence type="ECO:0000256" key="1">
    <source>
        <dbReference type="SAM" id="SignalP"/>
    </source>
</evidence>
<dbReference type="AlphaFoldDB" id="A0A1Q9CNH7"/>
<organism evidence="2 3">
    <name type="scientific">Symbiodinium microadriaticum</name>
    <name type="common">Dinoflagellate</name>
    <name type="synonym">Zooxanthella microadriatica</name>
    <dbReference type="NCBI Taxonomy" id="2951"/>
    <lineage>
        <taxon>Eukaryota</taxon>
        <taxon>Sar</taxon>
        <taxon>Alveolata</taxon>
        <taxon>Dinophyceae</taxon>
        <taxon>Suessiales</taxon>
        <taxon>Symbiodiniaceae</taxon>
        <taxon>Symbiodinium</taxon>
    </lineage>
</organism>
<dbReference type="OrthoDB" id="421038at2759"/>
<dbReference type="Proteomes" id="UP000186817">
    <property type="component" value="Unassembled WGS sequence"/>
</dbReference>
<feature type="signal peptide" evidence="1">
    <location>
        <begin position="1"/>
        <end position="20"/>
    </location>
</feature>
<dbReference type="EMBL" id="LSRX01001039">
    <property type="protein sequence ID" value="OLP84482.1"/>
    <property type="molecule type" value="Genomic_DNA"/>
</dbReference>